<evidence type="ECO:0000313" key="3">
    <source>
        <dbReference type="Proteomes" id="UP000806378"/>
    </source>
</evidence>
<sequence length="227" mass="24490">MAGGGKPHASPFTFARTFGSKYSIRRQNRLRGIACRPPTHRRGLACWPPSAVRRPPPKVPQSSSISAARPLSSFGRRLAFASASPSRSCRQFACARGADIVVPMPKKSSLKAPDQGPEMPVVKEEKASPPTKKSNDEIDDIFATKKRKKSEKGDAEKPAENGSGKTKKMKKKKKNKGLAESALGDAPSRSRKKTADGLTIYTEDELGINKADGGDTPLCPFDCSCCF</sequence>
<dbReference type="PANTHER" id="PTHR34066:SF1">
    <property type="entry name" value="DUF1764 FAMILY PROTEIN"/>
    <property type="match status" value="1"/>
</dbReference>
<accession>A0A8T0CM33</accession>
<evidence type="ECO:0000313" key="2">
    <source>
        <dbReference type="EMBL" id="KAF7847852.1"/>
    </source>
</evidence>
<dbReference type="Proteomes" id="UP000806378">
    <property type="component" value="Unassembled WGS sequence"/>
</dbReference>
<feature type="compositionally biased region" description="Low complexity" evidence="1">
    <location>
        <begin position="62"/>
        <end position="71"/>
    </location>
</feature>
<reference evidence="2" key="1">
    <citation type="submission" date="2020-05" db="EMBL/GenBank/DDBJ databases">
        <title>WGS assembly of Corymbia citriodora subspecies variegata.</title>
        <authorList>
            <person name="Barry K."/>
            <person name="Hundley H."/>
            <person name="Shu S."/>
            <person name="Jenkins J."/>
            <person name="Grimwood J."/>
            <person name="Baten A."/>
        </authorList>
    </citation>
    <scope>NUCLEOTIDE SEQUENCE</scope>
    <source>
        <strain evidence="2">CV2-018</strain>
    </source>
</reference>
<dbReference type="Gramene" id="rna-gnl|WGS:JABURB|Cocit.L2513.1">
    <property type="protein sequence ID" value="cds-KAF7847852.1"/>
    <property type="gene ID" value="gene-BT93_L2513"/>
</dbReference>
<comment type="caution">
    <text evidence="2">The sequence shown here is derived from an EMBL/GenBank/DDBJ whole genome shotgun (WGS) entry which is preliminary data.</text>
</comment>
<dbReference type="PANTHER" id="PTHR34066">
    <property type="entry name" value="GROWTH FACTOR 2"/>
    <property type="match status" value="1"/>
</dbReference>
<gene>
    <name evidence="2" type="ORF">BT93_L2513</name>
</gene>
<feature type="compositionally biased region" description="Basic residues" evidence="1">
    <location>
        <begin position="165"/>
        <end position="176"/>
    </location>
</feature>
<protein>
    <recommendedName>
        <fullName evidence="4">DUF1764-domain-containing protein</fullName>
    </recommendedName>
</protein>
<evidence type="ECO:0008006" key="4">
    <source>
        <dbReference type="Google" id="ProtNLM"/>
    </source>
</evidence>
<feature type="region of interest" description="Disordered" evidence="1">
    <location>
        <begin position="105"/>
        <end position="219"/>
    </location>
</feature>
<dbReference type="Pfam" id="PF08576">
    <property type="entry name" value="DUF1764"/>
    <property type="match status" value="1"/>
</dbReference>
<dbReference type="OrthoDB" id="20835at2759"/>
<dbReference type="EMBL" id="MU090456">
    <property type="protein sequence ID" value="KAF7847852.1"/>
    <property type="molecule type" value="Genomic_DNA"/>
</dbReference>
<feature type="region of interest" description="Disordered" evidence="1">
    <location>
        <begin position="44"/>
        <end position="71"/>
    </location>
</feature>
<dbReference type="AlphaFoldDB" id="A0A8T0CM33"/>
<evidence type="ECO:0000256" key="1">
    <source>
        <dbReference type="SAM" id="MobiDB-lite"/>
    </source>
</evidence>
<dbReference type="InterPro" id="IPR013885">
    <property type="entry name" value="DUF1764_euk"/>
</dbReference>
<name>A0A8T0CM33_CORYI</name>
<organism evidence="2 3">
    <name type="scientific">Corymbia citriodora subsp. variegata</name>
    <dbReference type="NCBI Taxonomy" id="360336"/>
    <lineage>
        <taxon>Eukaryota</taxon>
        <taxon>Viridiplantae</taxon>
        <taxon>Streptophyta</taxon>
        <taxon>Embryophyta</taxon>
        <taxon>Tracheophyta</taxon>
        <taxon>Spermatophyta</taxon>
        <taxon>Magnoliopsida</taxon>
        <taxon>eudicotyledons</taxon>
        <taxon>Gunneridae</taxon>
        <taxon>Pentapetalae</taxon>
        <taxon>rosids</taxon>
        <taxon>malvids</taxon>
        <taxon>Myrtales</taxon>
        <taxon>Myrtaceae</taxon>
        <taxon>Myrtoideae</taxon>
        <taxon>Eucalypteae</taxon>
        <taxon>Corymbia</taxon>
    </lineage>
</organism>
<keyword evidence="3" id="KW-1185">Reference proteome</keyword>
<proteinExistence type="predicted"/>